<evidence type="ECO:0000256" key="2">
    <source>
        <dbReference type="ARBA" id="ARBA00005582"/>
    </source>
</evidence>
<dbReference type="OrthoDB" id="4247482at2"/>
<comment type="cofactor">
    <cofactor evidence="1">
        <name>Mg(2+)</name>
        <dbReference type="ChEBI" id="CHEBI:18420"/>
    </cofactor>
</comment>
<dbReference type="PANTHER" id="PTHR43046:SF12">
    <property type="entry name" value="GDP-MANNOSE MANNOSYL HYDROLASE"/>
    <property type="match status" value="1"/>
</dbReference>
<keyword evidence="4" id="KW-0460">Magnesium</keyword>
<comment type="caution">
    <text evidence="7">The sequence shown here is derived from an EMBL/GenBank/DDBJ whole genome shotgun (WGS) entry which is preliminary data.</text>
</comment>
<dbReference type="PROSITE" id="PS00893">
    <property type="entry name" value="NUDIX_BOX"/>
    <property type="match status" value="1"/>
</dbReference>
<dbReference type="Gene3D" id="3.90.79.10">
    <property type="entry name" value="Nucleoside Triphosphate Pyrophosphohydrolase"/>
    <property type="match status" value="1"/>
</dbReference>
<reference evidence="7 8" key="1">
    <citation type="submission" date="2016-01" db="EMBL/GenBank/DDBJ databases">
        <title>Amycolatopsis coloradensis genome sequencing and assembly.</title>
        <authorList>
            <person name="Mayilraj S."/>
        </authorList>
    </citation>
    <scope>NUCLEOTIDE SEQUENCE [LARGE SCALE GENOMIC DNA]</scope>
    <source>
        <strain evidence="7 8">DSM 44225</strain>
    </source>
</reference>
<comment type="similarity">
    <text evidence="2 5">Belongs to the Nudix hydrolase family.</text>
</comment>
<dbReference type="InterPro" id="IPR015797">
    <property type="entry name" value="NUDIX_hydrolase-like_dom_sf"/>
</dbReference>
<name>A0A1R0KDS4_9PSEU</name>
<dbReference type="InterPro" id="IPR020084">
    <property type="entry name" value="NUDIX_hydrolase_CS"/>
</dbReference>
<dbReference type="InterPro" id="IPR000086">
    <property type="entry name" value="NUDIX_hydrolase_dom"/>
</dbReference>
<evidence type="ECO:0000313" key="7">
    <source>
        <dbReference type="EMBL" id="OLZ43165.1"/>
    </source>
</evidence>
<evidence type="ECO:0000256" key="5">
    <source>
        <dbReference type="RuleBase" id="RU003476"/>
    </source>
</evidence>
<evidence type="ECO:0000256" key="4">
    <source>
        <dbReference type="ARBA" id="ARBA00022842"/>
    </source>
</evidence>
<evidence type="ECO:0000259" key="6">
    <source>
        <dbReference type="PROSITE" id="PS51462"/>
    </source>
</evidence>
<organism evidence="7 8">
    <name type="scientific">Amycolatopsis coloradensis</name>
    <dbReference type="NCBI Taxonomy" id="76021"/>
    <lineage>
        <taxon>Bacteria</taxon>
        <taxon>Bacillati</taxon>
        <taxon>Actinomycetota</taxon>
        <taxon>Actinomycetes</taxon>
        <taxon>Pseudonocardiales</taxon>
        <taxon>Pseudonocardiaceae</taxon>
        <taxon>Amycolatopsis</taxon>
    </lineage>
</organism>
<gene>
    <name evidence="7" type="ORF">BS329_40215</name>
</gene>
<evidence type="ECO:0000256" key="1">
    <source>
        <dbReference type="ARBA" id="ARBA00001946"/>
    </source>
</evidence>
<dbReference type="GO" id="GO:0016787">
    <property type="term" value="F:hydrolase activity"/>
    <property type="evidence" value="ECO:0007669"/>
    <property type="project" value="UniProtKB-KW"/>
</dbReference>
<dbReference type="STRING" id="76021.BS329_40215"/>
<dbReference type="CDD" id="cd18876">
    <property type="entry name" value="NUDIX_Hydrolase"/>
    <property type="match status" value="1"/>
</dbReference>
<dbReference type="AlphaFoldDB" id="A0A1R0KDS4"/>
<dbReference type="PROSITE" id="PS51462">
    <property type="entry name" value="NUDIX"/>
    <property type="match status" value="1"/>
</dbReference>
<keyword evidence="3 5" id="KW-0378">Hydrolase</keyword>
<dbReference type="PANTHER" id="PTHR43046">
    <property type="entry name" value="GDP-MANNOSE MANNOSYL HYDROLASE"/>
    <property type="match status" value="1"/>
</dbReference>
<evidence type="ECO:0000313" key="8">
    <source>
        <dbReference type="Proteomes" id="UP000187486"/>
    </source>
</evidence>
<keyword evidence="8" id="KW-1185">Reference proteome</keyword>
<dbReference type="RefSeq" id="WP_076168698.1">
    <property type="nucleotide sequence ID" value="NZ_JBEZVB010000099.1"/>
</dbReference>
<accession>A0A1R0KDS4</accession>
<dbReference type="EMBL" id="MQUQ01000039">
    <property type="protein sequence ID" value="OLZ43165.1"/>
    <property type="molecule type" value="Genomic_DNA"/>
</dbReference>
<sequence length="166" mass="18120">MTQVRLPPAEYYATLPKQIASAGVIFRDAQGRVLLVEPTYGAETWEVPGGGLNLGESPYAAARREVKEELGLDLPPGRLLVVDWIPPQPDGRPALTNNLFDGGILDEAQIATLRLDDGELKRSTFATRDESADLMRPHMARRIGACFDALATGRTLYLEDGFDPIA</sequence>
<dbReference type="InterPro" id="IPR020476">
    <property type="entry name" value="Nudix_hydrolase"/>
</dbReference>
<dbReference type="Proteomes" id="UP000187486">
    <property type="component" value="Unassembled WGS sequence"/>
</dbReference>
<proteinExistence type="inferred from homology"/>
<feature type="domain" description="Nudix hydrolase" evidence="6">
    <location>
        <begin position="16"/>
        <end position="150"/>
    </location>
</feature>
<dbReference type="PRINTS" id="PR00502">
    <property type="entry name" value="NUDIXFAMILY"/>
</dbReference>
<dbReference type="Pfam" id="PF00293">
    <property type="entry name" value="NUDIX"/>
    <property type="match status" value="1"/>
</dbReference>
<dbReference type="SUPFAM" id="SSF55811">
    <property type="entry name" value="Nudix"/>
    <property type="match status" value="1"/>
</dbReference>
<protein>
    <submittedName>
        <fullName evidence="7">NUDIX hydrolase</fullName>
    </submittedName>
</protein>
<evidence type="ECO:0000256" key="3">
    <source>
        <dbReference type="ARBA" id="ARBA00022801"/>
    </source>
</evidence>